<dbReference type="InterPro" id="IPR051960">
    <property type="entry name" value="eIF2B_gamma"/>
</dbReference>
<dbReference type="EMBL" id="QEAP01000705">
    <property type="protein sequence ID" value="TPX59870.1"/>
    <property type="molecule type" value="Genomic_DNA"/>
</dbReference>
<proteinExistence type="inferred from homology"/>
<dbReference type="OrthoDB" id="10250549at2759"/>
<dbReference type="GO" id="GO:0005829">
    <property type="term" value="C:cytosol"/>
    <property type="evidence" value="ECO:0007669"/>
    <property type="project" value="UniProtKB-SubCell"/>
</dbReference>
<dbReference type="GO" id="GO:0005085">
    <property type="term" value="F:guanyl-nucleotide exchange factor activity"/>
    <property type="evidence" value="ECO:0007669"/>
    <property type="project" value="TreeGrafter"/>
</dbReference>
<evidence type="ECO:0000256" key="10">
    <source>
        <dbReference type="SAM" id="MobiDB-lite"/>
    </source>
</evidence>
<dbReference type="InterPro" id="IPR005835">
    <property type="entry name" value="NTP_transferase_dom"/>
</dbReference>
<dbReference type="GO" id="GO:0002183">
    <property type="term" value="P:cytoplasmic translational initiation"/>
    <property type="evidence" value="ECO:0007669"/>
    <property type="project" value="TreeGrafter"/>
</dbReference>
<evidence type="ECO:0000256" key="5">
    <source>
        <dbReference type="ARBA" id="ARBA00022917"/>
    </source>
</evidence>
<dbReference type="Proteomes" id="UP000320333">
    <property type="component" value="Unassembled WGS sequence"/>
</dbReference>
<keyword evidence="5" id="KW-0648">Protein biosynthesis</keyword>
<gene>
    <name evidence="13" type="ORF">CcCBS67573_g09052</name>
</gene>
<keyword evidence="3" id="KW-0963">Cytoplasm</keyword>
<dbReference type="SUPFAM" id="SSF51161">
    <property type="entry name" value="Trimeric LpxA-like enzymes"/>
    <property type="match status" value="1"/>
</dbReference>
<keyword evidence="14" id="KW-1185">Reference proteome</keyword>
<dbReference type="Gene3D" id="3.90.550.10">
    <property type="entry name" value="Spore Coat Polysaccharide Biosynthesis Protein SpsA, Chain A"/>
    <property type="match status" value="1"/>
</dbReference>
<evidence type="ECO:0000313" key="13">
    <source>
        <dbReference type="EMBL" id="TPX59870.1"/>
    </source>
</evidence>
<dbReference type="Pfam" id="PF25084">
    <property type="entry name" value="LbH_EIF2B"/>
    <property type="match status" value="1"/>
</dbReference>
<sequence>MNFELNGTGASPIVHSKEFQAVILAGSGSKLFPLVDKTCPKALLPIANKPMLFYQLEWLESAHVTDILIVCQDDAHENIHSYIHNVLNAPERYPNSKVEVVKVKGSGSVSADALRHVANRIKTDFIVLSCDTITNYPPNQLLDVFRAQSPTMAALFHEPLKADGDASSSKKDKDDDLIEYIGIDHSTCRLLFCVDGDEVDDELPVRMSILDKFPAVNIHTKLRDAHLYVFKHWVIDFIAKSKIQSIKDELIPLLTHFQYSEEVLKREGIDKFLTSSANFDQFYASRQLSSTGGGFVNASRSVSLENHYNKQSREANLTRGGNSVGNNALSSSSSSRHHHHPSVGESGGSADSSVILLDSGDAGEEEVTDFHREIVCTAIVARGEGGYCFRVNSVPNYLEGCRALVKTLSAEEQVARSVERQKGCQVGDSVIGDSTRIGEKTGIKKSVIGKHCVIGKNVKIVNSVLMDHCVIEDKVVLEGTVVCGHSKVLEMSNLKDCQVASSVTVKKEVQGKNETFMG</sequence>
<reference evidence="13 14" key="1">
    <citation type="journal article" date="2019" name="Sci. Rep.">
        <title>Comparative genomics of chytrid fungi reveal insights into the obligate biotrophic and pathogenic lifestyle of Synchytrium endobioticum.</title>
        <authorList>
            <person name="van de Vossenberg B.T.L.H."/>
            <person name="Warris S."/>
            <person name="Nguyen H.D.T."/>
            <person name="van Gent-Pelzer M.P.E."/>
            <person name="Joly D.L."/>
            <person name="van de Geest H.C."/>
            <person name="Bonants P.J.M."/>
            <person name="Smith D.S."/>
            <person name="Levesque C.A."/>
            <person name="van der Lee T.A.J."/>
        </authorList>
    </citation>
    <scope>NUCLEOTIDE SEQUENCE [LARGE SCALE GENOMIC DNA]</scope>
    <source>
        <strain evidence="13 14">CBS 675.73</strain>
    </source>
</reference>
<comment type="subcellular location">
    <subcellularLocation>
        <location evidence="1">Cytoplasm</location>
        <location evidence="1">Cytosol</location>
    </subcellularLocation>
</comment>
<dbReference type="InterPro" id="IPR011004">
    <property type="entry name" value="Trimer_LpxA-like_sf"/>
</dbReference>
<evidence type="ECO:0000256" key="7">
    <source>
        <dbReference type="ARBA" id="ARBA00044229"/>
    </source>
</evidence>
<dbReference type="GO" id="GO:0003743">
    <property type="term" value="F:translation initiation factor activity"/>
    <property type="evidence" value="ECO:0007669"/>
    <property type="project" value="UniProtKB-KW"/>
</dbReference>
<evidence type="ECO:0000256" key="8">
    <source>
        <dbReference type="ARBA" id="ARBA00045373"/>
    </source>
</evidence>
<comment type="caution">
    <text evidence="13">The sequence shown here is derived from an EMBL/GenBank/DDBJ whole genome shotgun (WGS) entry which is preliminary data.</text>
</comment>
<dbReference type="PANTHER" id="PTHR45989:SF1">
    <property type="entry name" value="TRANSLATION INITIATION FACTOR EIF-2B SUBUNIT GAMMA"/>
    <property type="match status" value="1"/>
</dbReference>
<evidence type="ECO:0000256" key="6">
    <source>
        <dbReference type="ARBA" id="ARBA00044196"/>
    </source>
</evidence>
<comment type="function">
    <text evidence="8">Acts as a component of the translation initiation factor 2B (eIF2B) complex, which catalyzes the exchange of GDP for GTP on the eukaryotic initiation factor 2 (eIF2) complex gamma subunit. Its guanine nucleotide exchange factor activity is repressed when bound to eIF2 complex phosphorylated on the alpha subunit, thereby limiting the amount of methionyl-initiator methionine tRNA available to the ribosome and consequently global translation is repressed.</text>
</comment>
<organism evidence="13 14">
    <name type="scientific">Chytriomyces confervae</name>
    <dbReference type="NCBI Taxonomy" id="246404"/>
    <lineage>
        <taxon>Eukaryota</taxon>
        <taxon>Fungi</taxon>
        <taxon>Fungi incertae sedis</taxon>
        <taxon>Chytridiomycota</taxon>
        <taxon>Chytridiomycota incertae sedis</taxon>
        <taxon>Chytridiomycetes</taxon>
        <taxon>Chytridiales</taxon>
        <taxon>Chytriomycetaceae</taxon>
        <taxon>Chytriomyces</taxon>
    </lineage>
</organism>
<name>A0A507E9Z2_9FUNG</name>
<evidence type="ECO:0000256" key="2">
    <source>
        <dbReference type="ARBA" id="ARBA00007878"/>
    </source>
</evidence>
<dbReference type="CDD" id="cd04198">
    <property type="entry name" value="eIF-2B_gamma_N"/>
    <property type="match status" value="1"/>
</dbReference>
<accession>A0A507E9Z2</accession>
<protein>
    <recommendedName>
        <fullName evidence="6">Translation initiation factor eIF2B subunit gamma</fullName>
    </recommendedName>
    <alternativeName>
        <fullName evidence="7">eIF2B GDP-GTP exchange factor subunit gamma</fullName>
    </alternativeName>
</protein>
<dbReference type="InterPro" id="IPR056764">
    <property type="entry name" value="LbH_EIF2B3/5"/>
</dbReference>
<evidence type="ECO:0000313" key="14">
    <source>
        <dbReference type="Proteomes" id="UP000320333"/>
    </source>
</evidence>
<comment type="subunit">
    <text evidence="9">Component of the translation initiation factor 2B (eIF2B) complex which is a heterodecamer of two sets of five different subunits: alpha, beta, gamma, delta and epsilon. Subunits alpha, beta and delta comprise a regulatory subcomplex and subunits epsilon and gamma comprise a catalytic subcomplex. Within the complex, the hexameric regulatory complex resides at the center, with the two heterodimeric catalytic subcomplexes bound on opposite sides.</text>
</comment>
<evidence type="ECO:0000256" key="1">
    <source>
        <dbReference type="ARBA" id="ARBA00004514"/>
    </source>
</evidence>
<keyword evidence="4" id="KW-0396">Initiation factor</keyword>
<dbReference type="PANTHER" id="PTHR45989">
    <property type="entry name" value="TRANSLATION INITIATION FACTOR EIF-2B SUBUNIT GAMMA"/>
    <property type="match status" value="1"/>
</dbReference>
<dbReference type="GO" id="GO:0005851">
    <property type="term" value="C:eukaryotic translation initiation factor 2B complex"/>
    <property type="evidence" value="ECO:0007669"/>
    <property type="project" value="TreeGrafter"/>
</dbReference>
<evidence type="ECO:0000259" key="12">
    <source>
        <dbReference type="Pfam" id="PF25084"/>
    </source>
</evidence>
<dbReference type="SUPFAM" id="SSF53448">
    <property type="entry name" value="Nucleotide-diphospho-sugar transferases"/>
    <property type="match status" value="1"/>
</dbReference>
<dbReference type="CDD" id="cd04652">
    <property type="entry name" value="LbH_eIF2B_gamma_C"/>
    <property type="match status" value="1"/>
</dbReference>
<feature type="region of interest" description="Disordered" evidence="10">
    <location>
        <begin position="307"/>
        <end position="355"/>
    </location>
</feature>
<dbReference type="AlphaFoldDB" id="A0A507E9Z2"/>
<evidence type="ECO:0000259" key="11">
    <source>
        <dbReference type="Pfam" id="PF00483"/>
    </source>
</evidence>
<comment type="similarity">
    <text evidence="2">Belongs to the eIF-2B gamma/epsilon subunits family.</text>
</comment>
<feature type="domain" description="Nucleotidyl transferase" evidence="11">
    <location>
        <begin position="21"/>
        <end position="152"/>
    </location>
</feature>
<dbReference type="Pfam" id="PF00483">
    <property type="entry name" value="NTP_transferase"/>
    <property type="match status" value="1"/>
</dbReference>
<evidence type="ECO:0000256" key="3">
    <source>
        <dbReference type="ARBA" id="ARBA00022490"/>
    </source>
</evidence>
<evidence type="ECO:0000256" key="4">
    <source>
        <dbReference type="ARBA" id="ARBA00022540"/>
    </source>
</evidence>
<dbReference type="STRING" id="246404.A0A507E9Z2"/>
<evidence type="ECO:0000256" key="9">
    <source>
        <dbReference type="ARBA" id="ARBA00046432"/>
    </source>
</evidence>
<feature type="compositionally biased region" description="Polar residues" evidence="10">
    <location>
        <begin position="319"/>
        <end position="329"/>
    </location>
</feature>
<dbReference type="InterPro" id="IPR029044">
    <property type="entry name" value="Nucleotide-diphossugar_trans"/>
</dbReference>
<dbReference type="Gene3D" id="2.160.10.10">
    <property type="entry name" value="Hexapeptide repeat proteins"/>
    <property type="match status" value="1"/>
</dbReference>
<feature type="domain" description="EIF2B subunit epsilon/gamma LbH" evidence="12">
    <location>
        <begin position="416"/>
        <end position="509"/>
    </location>
</feature>